<dbReference type="GO" id="GO:0003677">
    <property type="term" value="F:DNA binding"/>
    <property type="evidence" value="ECO:0007669"/>
    <property type="project" value="InterPro"/>
</dbReference>
<dbReference type="CDD" id="cd00093">
    <property type="entry name" value="HTH_XRE"/>
    <property type="match status" value="1"/>
</dbReference>
<dbReference type="PROSITE" id="PS50943">
    <property type="entry name" value="HTH_CROC1"/>
    <property type="match status" value="1"/>
</dbReference>
<reference evidence="2" key="2">
    <citation type="journal article" date="2014" name="ISME J.">
        <title>Microbial stratification in low pH oxic and suboxic macroscopic growths along an acid mine drainage.</title>
        <authorList>
            <person name="Mendez-Garcia C."/>
            <person name="Mesa V."/>
            <person name="Sprenger R.R."/>
            <person name="Richter M."/>
            <person name="Diez M.S."/>
            <person name="Solano J."/>
            <person name="Bargiela R."/>
            <person name="Golyshina O.V."/>
            <person name="Manteca A."/>
            <person name="Ramos J.L."/>
            <person name="Gallego J.R."/>
            <person name="Llorente I."/>
            <person name="Martins Dos Santos V.A."/>
            <person name="Jensen O.N."/>
            <person name="Pelaez A.I."/>
            <person name="Sanchez J."/>
            <person name="Ferrer M."/>
        </authorList>
    </citation>
    <scope>NUCLEOTIDE SEQUENCE</scope>
</reference>
<evidence type="ECO:0000259" key="1">
    <source>
        <dbReference type="PROSITE" id="PS50943"/>
    </source>
</evidence>
<accession>T0Z7W0</accession>
<organism evidence="2">
    <name type="scientific">mine drainage metagenome</name>
    <dbReference type="NCBI Taxonomy" id="410659"/>
    <lineage>
        <taxon>unclassified sequences</taxon>
        <taxon>metagenomes</taxon>
        <taxon>ecological metagenomes</taxon>
    </lineage>
</organism>
<dbReference type="Pfam" id="PF13560">
    <property type="entry name" value="HTH_31"/>
    <property type="match status" value="1"/>
</dbReference>
<sequence>MSKQNTLTMAPPFEVERVLKTLGANLRTARLARNLSIEQVAVKIGVGYRTVAAAETGKPGTAIGVYWSLLWVYDLLGQAHELADPTRDALVQRVARARERAYPTRKGALDNDF</sequence>
<reference evidence="2" key="1">
    <citation type="submission" date="2013-08" db="EMBL/GenBank/DDBJ databases">
        <authorList>
            <person name="Mendez C."/>
            <person name="Richter M."/>
            <person name="Ferrer M."/>
            <person name="Sanchez J."/>
        </authorList>
    </citation>
    <scope>NUCLEOTIDE SEQUENCE</scope>
</reference>
<name>T0Z7W0_9ZZZZ</name>
<proteinExistence type="predicted"/>
<dbReference type="InterPro" id="IPR001387">
    <property type="entry name" value="Cro/C1-type_HTH"/>
</dbReference>
<gene>
    <name evidence="2" type="ORF">B1A_16533</name>
</gene>
<protein>
    <submittedName>
        <fullName evidence="2">XRE family transcriptional regulator</fullName>
    </submittedName>
</protein>
<dbReference type="EMBL" id="AUZX01012156">
    <property type="protein sequence ID" value="EQD40212.1"/>
    <property type="molecule type" value="Genomic_DNA"/>
</dbReference>
<dbReference type="Gene3D" id="1.10.260.40">
    <property type="entry name" value="lambda repressor-like DNA-binding domains"/>
    <property type="match status" value="1"/>
</dbReference>
<dbReference type="AlphaFoldDB" id="T0Z7W0"/>
<feature type="domain" description="HTH cro/C1-type" evidence="1">
    <location>
        <begin position="26"/>
        <end position="58"/>
    </location>
</feature>
<dbReference type="InterPro" id="IPR010982">
    <property type="entry name" value="Lambda_DNA-bd_dom_sf"/>
</dbReference>
<evidence type="ECO:0000313" key="2">
    <source>
        <dbReference type="EMBL" id="EQD40212.1"/>
    </source>
</evidence>
<comment type="caution">
    <text evidence="2">The sequence shown here is derived from an EMBL/GenBank/DDBJ whole genome shotgun (WGS) entry which is preliminary data.</text>
</comment>
<dbReference type="SUPFAM" id="SSF47413">
    <property type="entry name" value="lambda repressor-like DNA-binding domains"/>
    <property type="match status" value="1"/>
</dbReference>